<reference evidence="3 4" key="1">
    <citation type="submission" date="2018-08" db="EMBL/GenBank/DDBJ databases">
        <title>A genome reference for cultivated species of the human gut microbiota.</title>
        <authorList>
            <person name="Zou Y."/>
            <person name="Xue W."/>
            <person name="Luo G."/>
        </authorList>
    </citation>
    <scope>NUCLEOTIDE SEQUENCE [LARGE SCALE GENOMIC DNA]</scope>
    <source>
        <strain evidence="3 4">AF28-15</strain>
    </source>
</reference>
<dbReference type="InterPro" id="IPR021416">
    <property type="entry name" value="DUF3048_N"/>
</dbReference>
<evidence type="ECO:0000259" key="2">
    <source>
        <dbReference type="Pfam" id="PF17479"/>
    </source>
</evidence>
<evidence type="ECO:0000259" key="1">
    <source>
        <dbReference type="Pfam" id="PF11258"/>
    </source>
</evidence>
<organism evidence="3 4">
    <name type="scientific">Roseburia inulinivorans</name>
    <dbReference type="NCBI Taxonomy" id="360807"/>
    <lineage>
        <taxon>Bacteria</taxon>
        <taxon>Bacillati</taxon>
        <taxon>Bacillota</taxon>
        <taxon>Clostridia</taxon>
        <taxon>Lachnospirales</taxon>
        <taxon>Lachnospiraceae</taxon>
        <taxon>Roseburia</taxon>
    </lineage>
</organism>
<dbReference type="EMBL" id="QRTF01000021">
    <property type="protein sequence ID" value="RGQ48195.1"/>
    <property type="molecule type" value="Genomic_DNA"/>
</dbReference>
<dbReference type="InterPro" id="IPR035328">
    <property type="entry name" value="DUF3048_C"/>
</dbReference>
<dbReference type="Pfam" id="PF11258">
    <property type="entry name" value="DUF3048"/>
    <property type="match status" value="1"/>
</dbReference>
<protein>
    <submittedName>
        <fullName evidence="3">DUF3048 domain-containing protein</fullName>
    </submittedName>
</protein>
<feature type="domain" description="DUF3048" evidence="1">
    <location>
        <begin position="57"/>
        <end position="196"/>
    </location>
</feature>
<feature type="domain" description="DUF3048" evidence="2">
    <location>
        <begin position="234"/>
        <end position="346"/>
    </location>
</feature>
<sequence>MLTVTCSFAACGKDADTVNDQVTADVTADDNAAADTVTEAEEDVQDDAPEGFYHSELTNELIDESLKDQRPIAAMVDNELYALPHYGLSENADVVYEMMNSTANGRITRFMVLVKDWEKIEQLGSIRSVRPTNLILAAEWNAVVCHDGGPFYIDEYLAHPWTDHFSGTFSRVNNGKPREYTEYIVSGDLDRNFSSTGVSTTYTQYYEGAHYKFASESEPVDLSSASDAIEAASVDLPFPHNGSYLEYDESEQVYKYSEYGKAHVDPGNDNAQLAFKNLLLQSCDFEQLDEHGYMIYNCIASNQDGYYVTNGEAIPITWTKTTETSPTRYYDMSGNEIKINTGKTYVALVPSDSWDELEIK</sequence>
<dbReference type="Proteomes" id="UP000283738">
    <property type="component" value="Unassembled WGS sequence"/>
</dbReference>
<evidence type="ECO:0000313" key="4">
    <source>
        <dbReference type="Proteomes" id="UP000283738"/>
    </source>
</evidence>
<dbReference type="SUPFAM" id="SSF159774">
    <property type="entry name" value="YerB-like"/>
    <property type="match status" value="1"/>
</dbReference>
<comment type="caution">
    <text evidence="3">The sequence shown here is derived from an EMBL/GenBank/DDBJ whole genome shotgun (WGS) entry which is preliminary data.</text>
</comment>
<gene>
    <name evidence="3" type="ORF">DWY96_10180</name>
</gene>
<dbReference type="Pfam" id="PF17479">
    <property type="entry name" value="DUF3048_C"/>
    <property type="match status" value="1"/>
</dbReference>
<dbReference type="AlphaFoldDB" id="A0A412B621"/>
<dbReference type="Gene3D" id="3.50.90.10">
    <property type="entry name" value="YerB-like"/>
    <property type="match status" value="1"/>
</dbReference>
<accession>A0A412B621</accession>
<dbReference type="InterPro" id="IPR023158">
    <property type="entry name" value="YerB-like_sf"/>
</dbReference>
<proteinExistence type="predicted"/>
<evidence type="ECO:0000313" key="3">
    <source>
        <dbReference type="EMBL" id="RGQ48195.1"/>
    </source>
</evidence>
<name>A0A412B621_9FIRM</name>